<feature type="transmembrane region" description="Helical" evidence="6">
    <location>
        <begin position="464"/>
        <end position="485"/>
    </location>
</feature>
<keyword evidence="3 7" id="KW-0732">Signal</keyword>
<reference evidence="9" key="2">
    <citation type="submission" date="2025-08" db="UniProtKB">
        <authorList>
            <consortium name="RefSeq"/>
        </authorList>
    </citation>
    <scope>IDENTIFICATION</scope>
    <source>
        <tissue evidence="9">Leaf</tissue>
    </source>
</reference>
<gene>
    <name evidence="9" type="primary">LOC110784728</name>
</gene>
<organism evidence="8 9">
    <name type="scientific">Spinacia oleracea</name>
    <name type="common">Spinach</name>
    <dbReference type="NCBI Taxonomy" id="3562"/>
    <lineage>
        <taxon>Eukaryota</taxon>
        <taxon>Viridiplantae</taxon>
        <taxon>Streptophyta</taxon>
        <taxon>Embryophyta</taxon>
        <taxon>Tracheophyta</taxon>
        <taxon>Spermatophyta</taxon>
        <taxon>Magnoliopsida</taxon>
        <taxon>eudicotyledons</taxon>
        <taxon>Gunneridae</taxon>
        <taxon>Pentapetalae</taxon>
        <taxon>Caryophyllales</taxon>
        <taxon>Chenopodiaceae</taxon>
        <taxon>Chenopodioideae</taxon>
        <taxon>Anserineae</taxon>
        <taxon>Spinacia</taxon>
    </lineage>
</organism>
<dbReference type="RefSeq" id="XP_056686923.1">
    <property type="nucleotide sequence ID" value="XM_056830945.1"/>
</dbReference>
<dbReference type="PANTHER" id="PTHR11010:SF96">
    <property type="entry name" value="LYSOSOMAL PRO-X CARBOXYPEPTIDASE-LIKE ISOFORM X1"/>
    <property type="match status" value="1"/>
</dbReference>
<reference evidence="8" key="1">
    <citation type="journal article" date="2021" name="Nat. Commun.">
        <title>Genomic analyses provide insights into spinach domestication and the genetic basis of agronomic traits.</title>
        <authorList>
            <person name="Cai X."/>
            <person name="Sun X."/>
            <person name="Xu C."/>
            <person name="Sun H."/>
            <person name="Wang X."/>
            <person name="Ge C."/>
            <person name="Zhang Z."/>
            <person name="Wang Q."/>
            <person name="Fei Z."/>
            <person name="Jiao C."/>
            <person name="Wang Q."/>
        </authorList>
    </citation>
    <scope>NUCLEOTIDE SEQUENCE [LARGE SCALE GENOMIC DNA]</scope>
    <source>
        <strain evidence="8">cv. Varoflay</strain>
    </source>
</reference>
<keyword evidence="6" id="KW-1133">Transmembrane helix</keyword>
<keyword evidence="6" id="KW-0472">Membrane</keyword>
<accession>A0ABM3QUA2</accession>
<dbReference type="Proteomes" id="UP000813463">
    <property type="component" value="Chromosome 6"/>
</dbReference>
<keyword evidence="8" id="KW-1185">Reference proteome</keyword>
<dbReference type="Gene3D" id="3.40.50.1820">
    <property type="entry name" value="alpha/beta hydrolase"/>
    <property type="match status" value="1"/>
</dbReference>
<feature type="signal peptide" evidence="7">
    <location>
        <begin position="1"/>
        <end position="19"/>
    </location>
</feature>
<dbReference type="SUPFAM" id="SSF53474">
    <property type="entry name" value="alpha/beta-Hydrolases"/>
    <property type="match status" value="1"/>
</dbReference>
<evidence type="ECO:0000256" key="2">
    <source>
        <dbReference type="ARBA" id="ARBA00022670"/>
    </source>
</evidence>
<dbReference type="InterPro" id="IPR042269">
    <property type="entry name" value="Ser_carbopepase_S28_SKS"/>
</dbReference>
<protein>
    <submittedName>
        <fullName evidence="9">Uncharacterized protein isoform X1</fullName>
    </submittedName>
</protein>
<comment type="similarity">
    <text evidence="1">Belongs to the peptidase S28 family.</text>
</comment>
<evidence type="ECO:0000256" key="3">
    <source>
        <dbReference type="ARBA" id="ARBA00022729"/>
    </source>
</evidence>
<evidence type="ECO:0000256" key="1">
    <source>
        <dbReference type="ARBA" id="ARBA00011079"/>
    </source>
</evidence>
<keyword evidence="5" id="KW-0325">Glycoprotein</keyword>
<feature type="chain" id="PRO_5047433865" evidence="7">
    <location>
        <begin position="20"/>
        <end position="486"/>
    </location>
</feature>
<evidence type="ECO:0000313" key="9">
    <source>
        <dbReference type="RefSeq" id="XP_056686923.1"/>
    </source>
</evidence>
<evidence type="ECO:0000313" key="8">
    <source>
        <dbReference type="Proteomes" id="UP000813463"/>
    </source>
</evidence>
<evidence type="ECO:0000256" key="4">
    <source>
        <dbReference type="ARBA" id="ARBA00022801"/>
    </source>
</evidence>
<dbReference type="PANTHER" id="PTHR11010">
    <property type="entry name" value="PROTEASE S28 PRO-X CARBOXYPEPTIDASE-RELATED"/>
    <property type="match status" value="1"/>
</dbReference>
<dbReference type="GeneID" id="110784728"/>
<proteinExistence type="inferred from homology"/>
<dbReference type="InterPro" id="IPR008758">
    <property type="entry name" value="Peptidase_S28"/>
</dbReference>
<dbReference type="InterPro" id="IPR029058">
    <property type="entry name" value="AB_hydrolase_fold"/>
</dbReference>
<evidence type="ECO:0000256" key="7">
    <source>
        <dbReference type="SAM" id="SignalP"/>
    </source>
</evidence>
<name>A0ABM3QUA2_SPIOL</name>
<evidence type="ECO:0000256" key="5">
    <source>
        <dbReference type="ARBA" id="ARBA00023180"/>
    </source>
</evidence>
<keyword evidence="6" id="KW-0812">Transmembrane</keyword>
<keyword evidence="4" id="KW-0378">Hydrolase</keyword>
<dbReference type="Pfam" id="PF05577">
    <property type="entry name" value="Peptidase_S28"/>
    <property type="match status" value="1"/>
</dbReference>
<dbReference type="Gene3D" id="1.20.120.980">
    <property type="entry name" value="Serine carboxypeptidase S28, SKS domain"/>
    <property type="match status" value="1"/>
</dbReference>
<evidence type="ECO:0000256" key="6">
    <source>
        <dbReference type="SAM" id="Phobius"/>
    </source>
</evidence>
<sequence>MTDLLILVVLLLLPLHSEGLLSTYNYTQKLDHSDPHSITFQQNVMLNDNQWAGAKSGAPIFVLVGGVKDGPETIDDYGLLKLCAIKFQALLVYIEHRFHGESIPLGSIESAMSDYRVRKFLTTEQALKDSVTIIQSLKVNLSAHNSPIIVVGIGYGGALAVWLRLRYPEIAIGALASSTQLLYYGKNTPGNGYCTTVSNDFKAVDPICYETIRRSWKAIDNYKVYLNGLARLSQIFNTCRPLQSTWEVKKWLAQLFSEAAQSEDPTNMAITFICSQISTTKNLIKALAATLHNELNDGRKCSDYILVQVDSPFEPDSNYTTASAWLRCNELIFPVGCEHDTMLPAKPFHMAQFTRSCHKRFGEVLQPSSHINFYGNYNMVEALIKFGGNIIFSNGLKDPSSNGGILKDLSETIVAITTINGSQYWDMKQLKYDDPEWLKNKRDEELEVFKQWIKQYQHNNNKSSLVACCLFICFVLEFLVFYILCM</sequence>
<keyword evidence="2" id="KW-0645">Protease</keyword>